<keyword evidence="2" id="KW-0732">Signal</keyword>
<organism evidence="4 5">
    <name type="scientific">Gymnopus androsaceus JB14</name>
    <dbReference type="NCBI Taxonomy" id="1447944"/>
    <lineage>
        <taxon>Eukaryota</taxon>
        <taxon>Fungi</taxon>
        <taxon>Dikarya</taxon>
        <taxon>Basidiomycota</taxon>
        <taxon>Agaricomycotina</taxon>
        <taxon>Agaricomycetes</taxon>
        <taxon>Agaricomycetidae</taxon>
        <taxon>Agaricales</taxon>
        <taxon>Marasmiineae</taxon>
        <taxon>Omphalotaceae</taxon>
        <taxon>Gymnopus</taxon>
    </lineage>
</organism>
<evidence type="ECO:0000313" key="4">
    <source>
        <dbReference type="EMBL" id="KAE9384317.1"/>
    </source>
</evidence>
<dbReference type="OrthoDB" id="3052306at2759"/>
<keyword evidence="5" id="KW-1185">Reference proteome</keyword>
<dbReference type="AlphaFoldDB" id="A0A6A4GG04"/>
<dbReference type="PANTHER" id="PTHR19241">
    <property type="entry name" value="ATP-BINDING CASSETTE TRANSPORTER"/>
    <property type="match status" value="1"/>
</dbReference>
<accession>A0A6A4GG04</accession>
<evidence type="ECO:0000259" key="3">
    <source>
        <dbReference type="Pfam" id="PF00005"/>
    </source>
</evidence>
<dbReference type="GO" id="GO:0005524">
    <property type="term" value="F:ATP binding"/>
    <property type="evidence" value="ECO:0007669"/>
    <property type="project" value="InterPro"/>
</dbReference>
<evidence type="ECO:0000313" key="5">
    <source>
        <dbReference type="Proteomes" id="UP000799118"/>
    </source>
</evidence>
<feature type="signal peptide" evidence="2">
    <location>
        <begin position="1"/>
        <end position="20"/>
    </location>
</feature>
<proteinExistence type="predicted"/>
<feature type="chain" id="PRO_5025604347" description="ABC transporter domain-containing protein" evidence="2">
    <location>
        <begin position="21"/>
        <end position="128"/>
    </location>
</feature>
<dbReference type="Pfam" id="PF00005">
    <property type="entry name" value="ABC_tran"/>
    <property type="match status" value="1"/>
</dbReference>
<dbReference type="EMBL" id="ML770171">
    <property type="protein sequence ID" value="KAE9384317.1"/>
    <property type="molecule type" value="Genomic_DNA"/>
</dbReference>
<dbReference type="InterPro" id="IPR003439">
    <property type="entry name" value="ABC_transporter-like_ATP-bd"/>
</dbReference>
<protein>
    <recommendedName>
        <fullName evidence="3">ABC transporter domain-containing protein</fullName>
    </recommendedName>
</protein>
<dbReference type="Gene3D" id="3.40.50.300">
    <property type="entry name" value="P-loop containing nucleotide triphosphate hydrolases"/>
    <property type="match status" value="1"/>
</dbReference>
<evidence type="ECO:0000256" key="1">
    <source>
        <dbReference type="ARBA" id="ARBA00022448"/>
    </source>
</evidence>
<name>A0A6A4GG04_9AGAR</name>
<feature type="domain" description="ABC transporter" evidence="3">
    <location>
        <begin position="11"/>
        <end position="86"/>
    </location>
</feature>
<dbReference type="Proteomes" id="UP000799118">
    <property type="component" value="Unassembled WGS sequence"/>
</dbReference>
<evidence type="ECO:0000256" key="2">
    <source>
        <dbReference type="SAM" id="SignalP"/>
    </source>
</evidence>
<dbReference type="GO" id="GO:0016887">
    <property type="term" value="F:ATP hydrolysis activity"/>
    <property type="evidence" value="ECO:0007669"/>
    <property type="project" value="InterPro"/>
</dbReference>
<dbReference type="SUPFAM" id="SSF52540">
    <property type="entry name" value="P-loop containing nucleoside triphosphate hydrolases"/>
    <property type="match status" value="1"/>
</dbReference>
<keyword evidence="1" id="KW-0813">Transport</keyword>
<gene>
    <name evidence="4" type="ORF">BT96DRAFT_660173</name>
</gene>
<dbReference type="InterPro" id="IPR027417">
    <property type="entry name" value="P-loop_NTPase"/>
</dbReference>
<sequence length="128" mass="14330">MFCLPLLTCSLVILGRPGSGCTTLLKTLANQAQEYHSVCGSVHYDSLSPKEVRESFRGDPEDDVHFPSLTVEDTLRFAAKTRAPQARTGETREGIRCINNRDVDDDLWSQARAKDACWGCCHSRCLRR</sequence>
<reference evidence="4" key="1">
    <citation type="journal article" date="2019" name="Environ. Microbiol.">
        <title>Fungal ecological strategies reflected in gene transcription - a case study of two litter decomposers.</title>
        <authorList>
            <person name="Barbi F."/>
            <person name="Kohler A."/>
            <person name="Barry K."/>
            <person name="Baskaran P."/>
            <person name="Daum C."/>
            <person name="Fauchery L."/>
            <person name="Ihrmark K."/>
            <person name="Kuo A."/>
            <person name="LaButti K."/>
            <person name="Lipzen A."/>
            <person name="Morin E."/>
            <person name="Grigoriev I.V."/>
            <person name="Henrissat B."/>
            <person name="Lindahl B."/>
            <person name="Martin F."/>
        </authorList>
    </citation>
    <scope>NUCLEOTIDE SEQUENCE</scope>
    <source>
        <strain evidence="4">JB14</strain>
    </source>
</reference>